<dbReference type="InterPro" id="IPR036866">
    <property type="entry name" value="RibonucZ/Hydroxyglut_hydro"/>
</dbReference>
<feature type="compositionally biased region" description="Low complexity" evidence="1">
    <location>
        <begin position="555"/>
        <end position="565"/>
    </location>
</feature>
<dbReference type="GO" id="GO:0007409">
    <property type="term" value="P:axonogenesis"/>
    <property type="evidence" value="ECO:0007669"/>
    <property type="project" value="TreeGrafter"/>
</dbReference>
<dbReference type="GO" id="GO:0016358">
    <property type="term" value="P:dendrite development"/>
    <property type="evidence" value="ECO:0007669"/>
    <property type="project" value="TreeGrafter"/>
</dbReference>
<dbReference type="GO" id="GO:0000226">
    <property type="term" value="P:microtubule cytoskeleton organization"/>
    <property type="evidence" value="ECO:0007669"/>
    <property type="project" value="InterPro"/>
</dbReference>
<organism evidence="4 5">
    <name type="scientific">Paralvinella palmiformis</name>
    <dbReference type="NCBI Taxonomy" id="53620"/>
    <lineage>
        <taxon>Eukaryota</taxon>
        <taxon>Metazoa</taxon>
        <taxon>Spiralia</taxon>
        <taxon>Lophotrochozoa</taxon>
        <taxon>Annelida</taxon>
        <taxon>Polychaeta</taxon>
        <taxon>Sedentaria</taxon>
        <taxon>Canalipalpata</taxon>
        <taxon>Terebellida</taxon>
        <taxon>Terebelliformia</taxon>
        <taxon>Alvinellidae</taxon>
        <taxon>Paralvinella</taxon>
    </lineage>
</organism>
<dbReference type="InterPro" id="IPR057480">
    <property type="entry name" value="MAP1A/B/S-like_MBL"/>
</dbReference>
<evidence type="ECO:0000259" key="2">
    <source>
        <dbReference type="Pfam" id="PF23415"/>
    </source>
</evidence>
<dbReference type="GO" id="GO:0031114">
    <property type="term" value="P:regulation of microtubule depolymerization"/>
    <property type="evidence" value="ECO:0007669"/>
    <property type="project" value="TreeGrafter"/>
</dbReference>
<dbReference type="GO" id="GO:0008017">
    <property type="term" value="F:microtubule binding"/>
    <property type="evidence" value="ECO:0007669"/>
    <property type="project" value="InterPro"/>
</dbReference>
<dbReference type="PANTHER" id="PTHR13843:SF12">
    <property type="entry name" value="ATPASE F1_V1_A1 COMPLEX ALPHA_BETA SUBUNIT NUCLEOTIDE-BINDING DOMAIN-CONTAINING PROTEIN"/>
    <property type="match status" value="1"/>
</dbReference>
<feature type="compositionally biased region" description="Basic and acidic residues" evidence="1">
    <location>
        <begin position="814"/>
        <end position="825"/>
    </location>
</feature>
<accession>A0AAD9JZ53</accession>
<feature type="compositionally biased region" description="Polar residues" evidence="1">
    <location>
        <begin position="1040"/>
        <end position="1055"/>
    </location>
</feature>
<name>A0AAD9JZ53_9ANNE</name>
<evidence type="ECO:0000313" key="5">
    <source>
        <dbReference type="Proteomes" id="UP001208570"/>
    </source>
</evidence>
<feature type="compositionally biased region" description="Basic and acidic residues" evidence="1">
    <location>
        <begin position="834"/>
        <end position="937"/>
    </location>
</feature>
<feature type="compositionally biased region" description="Basic and acidic residues" evidence="1">
    <location>
        <begin position="544"/>
        <end position="554"/>
    </location>
</feature>
<dbReference type="InterPro" id="IPR056617">
    <property type="entry name" value="MAP1B/S_N"/>
</dbReference>
<dbReference type="SUPFAM" id="SSF56281">
    <property type="entry name" value="Metallo-hydrolase/oxidoreductase"/>
    <property type="match status" value="1"/>
</dbReference>
<feature type="compositionally biased region" description="Low complexity" evidence="1">
    <location>
        <begin position="1255"/>
        <end position="1280"/>
    </location>
</feature>
<protein>
    <recommendedName>
        <fullName evidence="6">Microtubule-associated protein futsch</fullName>
    </recommendedName>
</protein>
<feature type="domain" description="Microtubule-associated protein 1B/S N-terminal" evidence="2">
    <location>
        <begin position="11"/>
        <end position="145"/>
    </location>
</feature>
<feature type="compositionally biased region" description="Low complexity" evidence="1">
    <location>
        <begin position="1152"/>
        <end position="1164"/>
    </location>
</feature>
<feature type="compositionally biased region" description="Basic and acidic residues" evidence="1">
    <location>
        <begin position="1138"/>
        <end position="1151"/>
    </location>
</feature>
<feature type="compositionally biased region" description="Low complexity" evidence="1">
    <location>
        <begin position="980"/>
        <end position="992"/>
    </location>
</feature>
<feature type="compositionally biased region" description="Acidic residues" evidence="1">
    <location>
        <begin position="999"/>
        <end position="1008"/>
    </location>
</feature>
<evidence type="ECO:0000256" key="1">
    <source>
        <dbReference type="SAM" id="MobiDB-lite"/>
    </source>
</evidence>
<feature type="compositionally biased region" description="Basic and acidic residues" evidence="1">
    <location>
        <begin position="790"/>
        <end position="804"/>
    </location>
</feature>
<feature type="compositionally biased region" description="Polar residues" evidence="1">
    <location>
        <begin position="646"/>
        <end position="662"/>
    </location>
</feature>
<feature type="domain" description="Microtubule-associated protein 1A/B/S-like MBL-like" evidence="3">
    <location>
        <begin position="152"/>
        <end position="423"/>
    </location>
</feature>
<feature type="region of interest" description="Disordered" evidence="1">
    <location>
        <begin position="753"/>
        <end position="937"/>
    </location>
</feature>
<dbReference type="GO" id="GO:0005875">
    <property type="term" value="C:microtubule associated complex"/>
    <property type="evidence" value="ECO:0007669"/>
    <property type="project" value="TreeGrafter"/>
</dbReference>
<dbReference type="GO" id="GO:0005874">
    <property type="term" value="C:microtubule"/>
    <property type="evidence" value="ECO:0007669"/>
    <property type="project" value="InterPro"/>
</dbReference>
<feature type="compositionally biased region" description="Low complexity" evidence="1">
    <location>
        <begin position="595"/>
        <end position="633"/>
    </location>
</feature>
<feature type="region of interest" description="Disordered" evidence="1">
    <location>
        <begin position="418"/>
        <end position="740"/>
    </location>
</feature>
<dbReference type="GO" id="GO:0005829">
    <property type="term" value="C:cytosol"/>
    <property type="evidence" value="ECO:0007669"/>
    <property type="project" value="TreeGrafter"/>
</dbReference>
<dbReference type="PANTHER" id="PTHR13843">
    <property type="entry name" value="MICROTUBULE-ASSOCIATED PROTEIN"/>
    <property type="match status" value="1"/>
</dbReference>
<dbReference type="Pfam" id="PF25281">
    <property type="entry name" value="MBL_MAP1B"/>
    <property type="match status" value="1"/>
</dbReference>
<dbReference type="InterPro" id="IPR026074">
    <property type="entry name" value="MAP1"/>
</dbReference>
<sequence>MPSIFAVVSIGEVIVQHSTSALAVFILVNPQIQTFTSQLRQFLLLPSQHHIIVYSGQVIQGCGSWILQDDLLNFASFESVCKEVDVQNALKQSGGVLDLHFVDEGDWSPIHIAKRNLCRDLQVNINPTEVIQDFNGILQFTAYLSYFIKVKSCKQLLQSSDVVGNIRFTRPTLYVFPGCQGDSALFGIGGFNLLVNAGYSKKACFWGFTRHLDRIDALLLTHLGADNIFSVSSVFERKAIENIHPEIGHIYYNAVEKTKHSPNGDIQPENGGSHKSANLVISLAEQANRLVENMKFTGQSPHSCIGHVQSNVLQPLNLYHKVGHGTLDMYVLNPAQDSKELKDFLIQWNKGCQRFTSTKNGIPLPNQTSVCALLVWKPASPNESITRILFPGNAPQPKIFEGLEKLKTLDMFKHATCSESSLHPAKSGKKPGVGGMKSTKAMNNTGASPIPRASPVPSAKAEPKKPASNLDKKRSTKPASSGKPTSAASKPAKDAKNKKATAGSKEEKEKKSPSTASSASKGESPGSDSVEKLATPFNTPVETDVQKTEVEKVAAEAAASLAQELKPADPVTEQSEAAVVPATTPVMDEPQTDQPAPVEPVQPVVSPEEVHPEVNQALDAATGDLLGDLAAAANNEKDHDAGFGAESSNEDSVPSELHTTPESEPAPMEAEVEKAGSDEPSSAAEIVIPTSPTPPQDDGKGDTADNSEASQVSTETDTATVQSVEGLIESPEALPHPEQFDAATFEAVAMKTSMTDEKISEESHLAKQENLLPEAEQEQQDLNKLPCGSEAEKDGAKLDVHTDRLSISSEEEKELPTPEEFRDEVGFLQQETGAKVEESPEEKDDKPEKTEPEKTEPEKTEPEKTEPEKTEPEKTEPEKTEPEKTEPEKTEEEKTEVEKTEVEKTEVEKTEVEKTEVEKTEPEKTEPEKTDPTPKSDLAEFGIYEDEALIQQCLESADSKTLVELGLVDEQNGQSEVAFAESALTAAETSSSIGRPEVEETGELDNDSLVDVTDSQSLTADKQADSLEHLAGPPTDQPAGVNTSPQPTEESSASKAANFGPLAAANQFAGMQLNTSTEQNPFDIPEMLADPQTVPDLLQPQPNHQERDSLEREDAENMFDPLKEWGQPMGLPAPDGATTKKEPSKKPEAQKKTSPTKGPTKSGPAGTAKRVADKKPTSADSKRSEGGATSPRKPTTATGSRAAKKPEGKTADNGSVKKSPTAREVASRRAAGNIGTKRGVAEKPASPKTERRAASGRTTTTGPRKTGAPAAPTKGAAPAAKLGPVTPFFVDLSYIPAHGDSQYVDVNFFRKVRARYYVLSSLNPSTALLNSLLEAKQSWEDPSLEVTVIPTYDTDGLRHWMGLNHDQLAQLRIDFAPSASRCTIQLQDHEASCAAYRLEF</sequence>
<comment type="caution">
    <text evidence="4">The sequence shown here is derived from an EMBL/GenBank/DDBJ whole genome shotgun (WGS) entry which is preliminary data.</text>
</comment>
<dbReference type="GO" id="GO:0030425">
    <property type="term" value="C:dendrite"/>
    <property type="evidence" value="ECO:0007669"/>
    <property type="project" value="TreeGrafter"/>
</dbReference>
<gene>
    <name evidence="4" type="ORF">LSH36_107g05086</name>
</gene>
<evidence type="ECO:0000313" key="4">
    <source>
        <dbReference type="EMBL" id="KAK2161944.1"/>
    </source>
</evidence>
<feature type="compositionally biased region" description="Basic and acidic residues" evidence="1">
    <location>
        <begin position="461"/>
        <end position="473"/>
    </location>
</feature>
<dbReference type="GO" id="GO:0043025">
    <property type="term" value="C:neuronal cell body"/>
    <property type="evidence" value="ECO:0007669"/>
    <property type="project" value="TreeGrafter"/>
</dbReference>
<evidence type="ECO:0000259" key="3">
    <source>
        <dbReference type="Pfam" id="PF25281"/>
    </source>
</evidence>
<proteinExistence type="predicted"/>
<feature type="region of interest" description="Disordered" evidence="1">
    <location>
        <begin position="979"/>
        <end position="1280"/>
    </location>
</feature>
<feature type="compositionally biased region" description="Low complexity" evidence="1">
    <location>
        <begin position="513"/>
        <end position="525"/>
    </location>
</feature>
<feature type="compositionally biased region" description="Basic and acidic residues" evidence="1">
    <location>
        <begin position="1170"/>
        <end position="1185"/>
    </location>
</feature>
<feature type="compositionally biased region" description="Polar residues" evidence="1">
    <location>
        <begin position="477"/>
        <end position="488"/>
    </location>
</feature>
<feature type="compositionally biased region" description="Basic and acidic residues" evidence="1">
    <location>
        <begin position="754"/>
        <end position="767"/>
    </location>
</feature>
<dbReference type="GO" id="GO:0003779">
    <property type="term" value="F:actin binding"/>
    <property type="evidence" value="ECO:0007669"/>
    <property type="project" value="TreeGrafter"/>
</dbReference>
<dbReference type="Proteomes" id="UP001208570">
    <property type="component" value="Unassembled WGS sequence"/>
</dbReference>
<dbReference type="EMBL" id="JAODUP010000107">
    <property type="protein sequence ID" value="KAK2161944.1"/>
    <property type="molecule type" value="Genomic_DNA"/>
</dbReference>
<dbReference type="Pfam" id="PF23415">
    <property type="entry name" value="MAPB1_N"/>
    <property type="match status" value="1"/>
</dbReference>
<dbReference type="GO" id="GO:0045202">
    <property type="term" value="C:synapse"/>
    <property type="evidence" value="ECO:0007669"/>
    <property type="project" value="TreeGrafter"/>
</dbReference>
<evidence type="ECO:0008006" key="6">
    <source>
        <dbReference type="Google" id="ProtNLM"/>
    </source>
</evidence>
<feature type="compositionally biased region" description="Polar residues" evidence="1">
    <location>
        <begin position="704"/>
        <end position="723"/>
    </location>
</feature>
<keyword evidence="5" id="KW-1185">Reference proteome</keyword>
<reference evidence="4" key="1">
    <citation type="journal article" date="2023" name="Mol. Biol. Evol.">
        <title>Third-Generation Sequencing Reveals the Adaptive Role of the Epigenome in Three Deep-Sea Polychaetes.</title>
        <authorList>
            <person name="Perez M."/>
            <person name="Aroh O."/>
            <person name="Sun Y."/>
            <person name="Lan Y."/>
            <person name="Juniper S.K."/>
            <person name="Young C.R."/>
            <person name="Angers B."/>
            <person name="Qian P.Y."/>
        </authorList>
    </citation>
    <scope>NUCLEOTIDE SEQUENCE</scope>
    <source>
        <strain evidence="4">P08H-3</strain>
    </source>
</reference>